<evidence type="ECO:0000313" key="3">
    <source>
        <dbReference type="Proteomes" id="UP000280344"/>
    </source>
</evidence>
<evidence type="ECO:0000313" key="2">
    <source>
        <dbReference type="EMBL" id="AZQ77236.1"/>
    </source>
</evidence>
<dbReference type="Proteomes" id="UP000280344">
    <property type="component" value="Chromosome"/>
</dbReference>
<reference evidence="2 3" key="1">
    <citation type="submission" date="2018-12" db="EMBL/GenBank/DDBJ databases">
        <title>Complete genome sequence of Flaviflexus sp. H23T48.</title>
        <authorList>
            <person name="Bae J.-W."/>
            <person name="Lee J.-Y."/>
        </authorList>
    </citation>
    <scope>NUCLEOTIDE SEQUENCE [LARGE SCALE GENOMIC DNA]</scope>
    <source>
        <strain evidence="2 3">H23T48</strain>
    </source>
</reference>
<dbReference type="OrthoDB" id="5149322at2"/>
<feature type="compositionally biased region" description="Basic and acidic residues" evidence="1">
    <location>
        <begin position="379"/>
        <end position="393"/>
    </location>
</feature>
<sequence length="529" mass="55964">MPVFSLDNGRLSPARPTLTNSPAIVREALIAVRDQVVELIYQPLFPVAWLTETARAGQTGRHTSLVALDSSGKTVTVDVVEHLDTTVLMSSLARAARHEEISRGKLAGLYPRGVAAFRREWQDFLDSCPSGMEDYPRLIVLAVTVDDEVRSVLDSLVGASLEVHRIDLHESRGGLLVSLEQVRPHEASFLAIGQAIRRGEITPPTEETGDDLSAITASHALDAATAPSSSEAESDSSQEAADATADEQLTDGYLAGNQQGQHGSAEAEEQDPDSATDKPAGSLAAEQLGHYPSENATAGTASGEYASGTVTGGSASDSNESASGETEPVIGENESLGEADDSLTEMTDSAVDSAPSGRFWDPTPAEDLAEDPADSRAFGSDRAEDLLSPHSTDRGQSPDGHDDDNVGADGFTPDQTGVSSATSGPELDLPRTDPVEAATEQMDQIQWPGRVTELRKIADQHGPMTLVFKSLRRRVNATAQLTAEGQIVLANGDSYVDPNAAATAVAGRNMDGWKNWKTESGTRLGELRD</sequence>
<feature type="compositionally biased region" description="Low complexity" evidence="1">
    <location>
        <begin position="222"/>
        <end position="243"/>
    </location>
</feature>
<dbReference type="EMBL" id="CP034593">
    <property type="protein sequence ID" value="AZQ77236.1"/>
    <property type="molecule type" value="Genomic_DNA"/>
</dbReference>
<gene>
    <name evidence="2" type="ORF">EJ997_07720</name>
</gene>
<evidence type="ECO:0000256" key="1">
    <source>
        <dbReference type="SAM" id="MobiDB-lite"/>
    </source>
</evidence>
<proteinExistence type="predicted"/>
<organism evidence="2 3">
    <name type="scientific">Flaviflexus ciconiae</name>
    <dbReference type="NCBI Taxonomy" id="2496867"/>
    <lineage>
        <taxon>Bacteria</taxon>
        <taxon>Bacillati</taxon>
        <taxon>Actinomycetota</taxon>
        <taxon>Actinomycetes</taxon>
        <taxon>Actinomycetales</taxon>
        <taxon>Actinomycetaceae</taxon>
        <taxon>Flaviflexus</taxon>
    </lineage>
</organism>
<evidence type="ECO:0008006" key="4">
    <source>
        <dbReference type="Google" id="ProtNLM"/>
    </source>
</evidence>
<feature type="compositionally biased region" description="Polar residues" evidence="1">
    <location>
        <begin position="308"/>
        <end position="324"/>
    </location>
</feature>
<dbReference type="AlphaFoldDB" id="A0A3S9PY33"/>
<dbReference type="KEGG" id="flh:EJ997_07720"/>
<feature type="region of interest" description="Disordered" evidence="1">
    <location>
        <begin position="293"/>
        <end position="432"/>
    </location>
</feature>
<feature type="region of interest" description="Disordered" evidence="1">
    <location>
        <begin position="222"/>
        <end position="280"/>
    </location>
</feature>
<dbReference type="RefSeq" id="WP_126704040.1">
    <property type="nucleotide sequence ID" value="NZ_CP034593.1"/>
</dbReference>
<name>A0A3S9PY33_9ACTO</name>
<accession>A0A3S9PY33</accession>
<keyword evidence="3" id="KW-1185">Reference proteome</keyword>
<protein>
    <recommendedName>
        <fullName evidence="4">RAMA domain-containing protein</fullName>
    </recommendedName>
</protein>
<feature type="compositionally biased region" description="Polar residues" evidence="1">
    <location>
        <begin position="413"/>
        <end position="423"/>
    </location>
</feature>